<dbReference type="AlphaFoldDB" id="A0A4R2GNR1"/>
<dbReference type="GO" id="GO:0005975">
    <property type="term" value="P:carbohydrate metabolic process"/>
    <property type="evidence" value="ECO:0007669"/>
    <property type="project" value="InterPro"/>
</dbReference>
<evidence type="ECO:0000313" key="5">
    <source>
        <dbReference type="EMBL" id="TCO10638.1"/>
    </source>
</evidence>
<evidence type="ECO:0000256" key="3">
    <source>
        <dbReference type="ARBA" id="ARBA00023295"/>
    </source>
</evidence>
<feature type="region of interest" description="Disordered" evidence="4">
    <location>
        <begin position="28"/>
        <end position="51"/>
    </location>
</feature>
<dbReference type="InterPro" id="IPR023296">
    <property type="entry name" value="Glyco_hydro_beta-prop_sf"/>
</dbReference>
<dbReference type="RefSeq" id="WP_132431290.1">
    <property type="nucleotide sequence ID" value="NZ_SLWK01000001.1"/>
</dbReference>
<keyword evidence="6" id="KW-1185">Reference proteome</keyword>
<dbReference type="EMBL" id="SLWK01000001">
    <property type="protein sequence ID" value="TCO10638.1"/>
    <property type="molecule type" value="Genomic_DNA"/>
</dbReference>
<comment type="similarity">
    <text evidence="1">Belongs to the glycosyl hydrolase 43 family.</text>
</comment>
<keyword evidence="3" id="KW-0326">Glycosidase</keyword>
<dbReference type="GO" id="GO:0004553">
    <property type="term" value="F:hydrolase activity, hydrolyzing O-glycosyl compounds"/>
    <property type="evidence" value="ECO:0007669"/>
    <property type="project" value="InterPro"/>
</dbReference>
<reference evidence="5 6" key="1">
    <citation type="submission" date="2019-03" db="EMBL/GenBank/DDBJ databases">
        <title>Genomic Encyclopedia of Type Strains, Phase IV (KMG-IV): sequencing the most valuable type-strain genomes for metagenomic binning, comparative biology and taxonomic classification.</title>
        <authorList>
            <person name="Goeker M."/>
        </authorList>
    </citation>
    <scope>NUCLEOTIDE SEQUENCE [LARGE SCALE GENOMIC DNA]</scope>
    <source>
        <strain evidence="5 6">DSM 24179</strain>
    </source>
</reference>
<evidence type="ECO:0000256" key="4">
    <source>
        <dbReference type="SAM" id="MobiDB-lite"/>
    </source>
</evidence>
<evidence type="ECO:0000313" key="6">
    <source>
        <dbReference type="Proteomes" id="UP000295221"/>
    </source>
</evidence>
<evidence type="ECO:0000256" key="2">
    <source>
        <dbReference type="ARBA" id="ARBA00022801"/>
    </source>
</evidence>
<name>A0A4R2GNR1_9BACT</name>
<sequence length="917" mass="100085">MRIKFKPLVTVTLLGVLLGWSCQKWDQMDPPAGNQKNPEPEPPAMDPSYSNVTDPTIGKDNYYYIISSNASLEGVEYEDGLMVRRSVDLVNMTMTEGNEYILSDVISNWAGARLLELDDAVVETNIRIGQPDLVKIGDEWRLYYSVSAGTNASIIGYAVTPSLDDPEWTDMGEILSSEPGMEYKAISPSFCKSPDGASHYLAFGNSGGGVHIVPLNPATSMPSGSAVRVASRADNTLTGNPSMFYHGGYFHLLFTVDNGDLPITAHTYSTDPMGPYSDFSGRSALGIANFWEISRVLSNLQHAGGTAWHRVNGVSVFKDDNNQFFAAHHAVAAGSSEPVLHIRRMEWIDDSRRNVGAGIPVPGISPVRYAGPLPDDITIADIAGDYYYGTIWGHTLSAINDPKSFNADGTYSGGSWDFDPGRGILHMHSTEWGGEDIYIRLFKGHDFEGNNEVIIVGAGINDTFGDFPGVWIRKIGDVSGPDPSNVRTGIYDPAMAVDNKYWFFSSNAGIDGFDYERGLIVRSSDDLVFFDDHGYVLSSVINNWAGARLMELDSSIEDEDIIIGQPAIARVGSQWRLYYSVQAGTDASVLGYATSSSLENASWTDQGEVLFSDVSTSYKAMSPSFVATADGHFLAFGEGVGGVHIVELDQSTGMPLGSPVIAVTSSDPNLNVGSPELIYYNGYYTLIATYNNVSVLQSASINPMGPYIDYGNRNLSDGSSFGESRILTPYQFSGGTSWSYTDGIKTWRDGDNWYVVHQARKTDGTDYEMHVRVMNWLNDSRMVTSNQPFPVISPERFSGVESGTVSVDDIPGTWHYGAFWFQGSPASVNNMSAPMMVLNADGTYLHSGEEVGGSWNFDESSQVLHLSSDAWGGEQIFILLNPVFDWDHSVNTFAGGGVNDTFFFHPGVWMKKVVNGQ</sequence>
<comment type="caution">
    <text evidence="5">The sequence shown here is derived from an EMBL/GenBank/DDBJ whole genome shotgun (WGS) entry which is preliminary data.</text>
</comment>
<keyword evidence="2 5" id="KW-0378">Hydrolase</keyword>
<protein>
    <submittedName>
        <fullName evidence="5">Glycosyl hydrolase family 43</fullName>
    </submittedName>
</protein>
<dbReference type="InterPro" id="IPR006710">
    <property type="entry name" value="Glyco_hydro_43"/>
</dbReference>
<dbReference type="Proteomes" id="UP000295221">
    <property type="component" value="Unassembled WGS sequence"/>
</dbReference>
<dbReference type="Pfam" id="PF04616">
    <property type="entry name" value="Glyco_hydro_43"/>
    <property type="match status" value="2"/>
</dbReference>
<accession>A0A4R2GNR1</accession>
<dbReference type="Gene3D" id="2.115.10.20">
    <property type="entry name" value="Glycosyl hydrolase domain, family 43"/>
    <property type="match status" value="2"/>
</dbReference>
<gene>
    <name evidence="5" type="ORF">EV194_101269</name>
</gene>
<evidence type="ECO:0000256" key="1">
    <source>
        <dbReference type="ARBA" id="ARBA00009865"/>
    </source>
</evidence>
<dbReference type="SUPFAM" id="SSF75005">
    <property type="entry name" value="Arabinanase/levansucrase/invertase"/>
    <property type="match status" value="2"/>
</dbReference>
<organism evidence="5 6">
    <name type="scientific">Natronoflexus pectinivorans</name>
    <dbReference type="NCBI Taxonomy" id="682526"/>
    <lineage>
        <taxon>Bacteria</taxon>
        <taxon>Pseudomonadati</taxon>
        <taxon>Bacteroidota</taxon>
        <taxon>Bacteroidia</taxon>
        <taxon>Marinilabiliales</taxon>
        <taxon>Marinilabiliaceae</taxon>
        <taxon>Natronoflexus</taxon>
    </lineage>
</organism>
<dbReference type="OrthoDB" id="9801455at2"/>
<proteinExistence type="inferred from homology"/>